<dbReference type="RefSeq" id="WP_335424730.1">
    <property type="nucleotide sequence ID" value="NZ_JBALHR010000012.1"/>
</dbReference>
<evidence type="ECO:0000313" key="3">
    <source>
        <dbReference type="EMBL" id="MEH7829701.1"/>
    </source>
</evidence>
<keyword evidence="4" id="KW-1185">Reference proteome</keyword>
<keyword evidence="1" id="KW-1133">Transmembrane helix</keyword>
<keyword evidence="1" id="KW-0472">Membrane</keyword>
<feature type="transmembrane region" description="Helical" evidence="1">
    <location>
        <begin position="36"/>
        <end position="55"/>
    </location>
</feature>
<dbReference type="EMBL" id="JBALHR010000012">
    <property type="protein sequence ID" value="MEH7829701.1"/>
    <property type="molecule type" value="Genomic_DNA"/>
</dbReference>
<evidence type="ECO:0000259" key="2">
    <source>
        <dbReference type="Pfam" id="PF01478"/>
    </source>
</evidence>
<dbReference type="Proteomes" id="UP001431963">
    <property type="component" value="Unassembled WGS sequence"/>
</dbReference>
<keyword evidence="3" id="KW-0378">Hydrolase</keyword>
<dbReference type="Gene3D" id="1.20.120.1220">
    <property type="match status" value="1"/>
</dbReference>
<reference evidence="3" key="1">
    <citation type="submission" date="2024-02" db="EMBL/GenBank/DDBJ databases">
        <title>Genome sequences of strain Gemmobacter sp. JM10B15.</title>
        <authorList>
            <person name="Zhang M."/>
        </authorList>
    </citation>
    <scope>NUCLEOTIDE SEQUENCE</scope>
    <source>
        <strain evidence="3">JM10B15</strain>
    </source>
</reference>
<feature type="transmembrane region" description="Helical" evidence="1">
    <location>
        <begin position="105"/>
        <end position="123"/>
    </location>
</feature>
<accession>A0ABU8BYE4</accession>
<dbReference type="GO" id="GO:0004190">
    <property type="term" value="F:aspartic-type endopeptidase activity"/>
    <property type="evidence" value="ECO:0007669"/>
    <property type="project" value="UniProtKB-EC"/>
</dbReference>
<dbReference type="Pfam" id="PF01478">
    <property type="entry name" value="Peptidase_A24"/>
    <property type="match status" value="1"/>
</dbReference>
<dbReference type="InterPro" id="IPR000045">
    <property type="entry name" value="Prepilin_IV_endopep_pep"/>
</dbReference>
<keyword evidence="1" id="KW-0812">Transmembrane</keyword>
<organism evidence="3 4">
    <name type="scientific">Gemmobacter denitrificans</name>
    <dbReference type="NCBI Taxonomy" id="3123040"/>
    <lineage>
        <taxon>Bacteria</taxon>
        <taxon>Pseudomonadati</taxon>
        <taxon>Pseudomonadota</taxon>
        <taxon>Alphaproteobacteria</taxon>
        <taxon>Rhodobacterales</taxon>
        <taxon>Paracoccaceae</taxon>
        <taxon>Gemmobacter</taxon>
    </lineage>
</organism>
<evidence type="ECO:0000313" key="4">
    <source>
        <dbReference type="Proteomes" id="UP001431963"/>
    </source>
</evidence>
<feature type="transmembrane region" description="Helical" evidence="1">
    <location>
        <begin position="143"/>
        <end position="164"/>
    </location>
</feature>
<feature type="transmembrane region" description="Helical" evidence="1">
    <location>
        <begin position="61"/>
        <end position="84"/>
    </location>
</feature>
<gene>
    <name evidence="3" type="ORF">V6590_16250</name>
</gene>
<sequence length="165" mass="17448">MGLTLNAALWLLPLSLPIALWVAWSDMKFMKIPNKAVLAMAGVWALAGLPAMSFSLPAWGWGWAVLGIVLVAGFMLSAVGAAGAGDSKFAAAMAPVFSTGDIRQVLALFAACLIAAFAVHRLARALPPVRRATPDWASWTHKKFPMGMALSGTLIFYLLAPILAN</sequence>
<comment type="caution">
    <text evidence="3">The sequence shown here is derived from an EMBL/GenBank/DDBJ whole genome shotgun (WGS) entry which is preliminary data.</text>
</comment>
<feature type="domain" description="Prepilin type IV endopeptidase peptidase" evidence="2">
    <location>
        <begin position="17"/>
        <end position="117"/>
    </location>
</feature>
<name>A0ABU8BYE4_9RHOB</name>
<dbReference type="EC" id="3.4.23.43" evidence="3"/>
<evidence type="ECO:0000256" key="1">
    <source>
        <dbReference type="SAM" id="Phobius"/>
    </source>
</evidence>
<protein>
    <submittedName>
        <fullName evidence="3">Prepilin peptidase</fullName>
        <ecNumber evidence="3">3.4.23.43</ecNumber>
    </submittedName>
</protein>
<feature type="transmembrane region" description="Helical" evidence="1">
    <location>
        <begin position="6"/>
        <end position="24"/>
    </location>
</feature>
<proteinExistence type="predicted"/>